<evidence type="ECO:0008006" key="4">
    <source>
        <dbReference type="Google" id="ProtNLM"/>
    </source>
</evidence>
<keyword evidence="1" id="KW-0812">Transmembrane</keyword>
<name>A0A412DDA1_BACSE</name>
<feature type="transmembrane region" description="Helical" evidence="1">
    <location>
        <begin position="41"/>
        <end position="62"/>
    </location>
</feature>
<feature type="transmembrane region" description="Helical" evidence="1">
    <location>
        <begin position="132"/>
        <end position="156"/>
    </location>
</feature>
<feature type="transmembrane region" description="Helical" evidence="1">
    <location>
        <begin position="87"/>
        <end position="112"/>
    </location>
</feature>
<protein>
    <recommendedName>
        <fullName evidence="4">Transmembrane protein</fullName>
    </recommendedName>
</protein>
<evidence type="ECO:0000313" key="2">
    <source>
        <dbReference type="EMBL" id="RGR09258.1"/>
    </source>
</evidence>
<evidence type="ECO:0000256" key="1">
    <source>
        <dbReference type="SAM" id="Phobius"/>
    </source>
</evidence>
<accession>A0A412DDA1</accession>
<feature type="transmembrane region" description="Helical" evidence="1">
    <location>
        <begin position="12"/>
        <end position="29"/>
    </location>
</feature>
<sequence>MSMEQQTMTGSGLYILIAVQLLFSMLILLRIRQYRKKPTGCLLSVLVILSTAVFTSVLYYIWQIVCDENSCWTDLGGMLAAGSWQEWVAWAFFGLFVVLFTAAGCSLFGFALTGHHPKFCKEMWRSLIGMMLIPFLTLALLAASTLCISLSGMTLFTWLFSEAEFSDVAMLVLSAALFTFGYMGLLAFLFKFNGSKLDAYILEDIERSYRRIEETNEKGGKQ</sequence>
<dbReference type="AlphaFoldDB" id="A0A412DDA1"/>
<comment type="caution">
    <text evidence="2">The sequence shown here is derived from an EMBL/GenBank/DDBJ whole genome shotgun (WGS) entry which is preliminary data.</text>
</comment>
<evidence type="ECO:0000313" key="3">
    <source>
        <dbReference type="Proteomes" id="UP000283310"/>
    </source>
</evidence>
<proteinExistence type="predicted"/>
<dbReference type="EMBL" id="QRTW01000039">
    <property type="protein sequence ID" value="RGR09258.1"/>
    <property type="molecule type" value="Genomic_DNA"/>
</dbReference>
<organism evidence="2 3">
    <name type="scientific">Bacteroides stercoris</name>
    <dbReference type="NCBI Taxonomy" id="46506"/>
    <lineage>
        <taxon>Bacteria</taxon>
        <taxon>Pseudomonadati</taxon>
        <taxon>Bacteroidota</taxon>
        <taxon>Bacteroidia</taxon>
        <taxon>Bacteroidales</taxon>
        <taxon>Bacteroidaceae</taxon>
        <taxon>Bacteroides</taxon>
    </lineage>
</organism>
<keyword evidence="1" id="KW-1133">Transmembrane helix</keyword>
<feature type="transmembrane region" description="Helical" evidence="1">
    <location>
        <begin position="168"/>
        <end position="190"/>
    </location>
</feature>
<keyword evidence="1" id="KW-0472">Membrane</keyword>
<gene>
    <name evidence="2" type="ORF">DWY65_14955</name>
</gene>
<dbReference type="Proteomes" id="UP000283310">
    <property type="component" value="Unassembled WGS sequence"/>
</dbReference>
<reference evidence="2 3" key="1">
    <citation type="submission" date="2018-08" db="EMBL/GenBank/DDBJ databases">
        <title>A genome reference for cultivated species of the human gut microbiota.</title>
        <authorList>
            <person name="Zou Y."/>
            <person name="Xue W."/>
            <person name="Luo G."/>
        </authorList>
    </citation>
    <scope>NUCLEOTIDE SEQUENCE [LARGE SCALE GENOMIC DNA]</scope>
    <source>
        <strain evidence="2 3">AF26-20BH</strain>
    </source>
</reference>